<protein>
    <submittedName>
        <fullName evidence="4">Uncharacterized protein</fullName>
    </submittedName>
</protein>
<organism evidence="4 5">
    <name type="scientific">Colletotrichum incanum</name>
    <name type="common">Soybean anthracnose fungus</name>
    <dbReference type="NCBI Taxonomy" id="1573173"/>
    <lineage>
        <taxon>Eukaryota</taxon>
        <taxon>Fungi</taxon>
        <taxon>Dikarya</taxon>
        <taxon>Ascomycota</taxon>
        <taxon>Pezizomycotina</taxon>
        <taxon>Sordariomycetes</taxon>
        <taxon>Hypocreomycetidae</taxon>
        <taxon>Glomerellales</taxon>
        <taxon>Glomerellaceae</taxon>
        <taxon>Colletotrichum</taxon>
        <taxon>Colletotrichum spaethianum species complex</taxon>
    </lineage>
</organism>
<feature type="region of interest" description="Disordered" evidence="1">
    <location>
        <begin position="211"/>
        <end position="236"/>
    </location>
</feature>
<feature type="region of interest" description="Disordered" evidence="1">
    <location>
        <begin position="169"/>
        <end position="189"/>
    </location>
</feature>
<feature type="transmembrane region" description="Helical" evidence="2">
    <location>
        <begin position="441"/>
        <end position="465"/>
    </location>
</feature>
<keyword evidence="2" id="KW-0812">Transmembrane</keyword>
<keyword evidence="3" id="KW-0732">Signal</keyword>
<feature type="transmembrane region" description="Helical" evidence="2">
    <location>
        <begin position="477"/>
        <end position="496"/>
    </location>
</feature>
<reference evidence="4 5" key="1">
    <citation type="submission" date="2015-06" db="EMBL/GenBank/DDBJ databases">
        <title>Survival trade-offs in plant roots during colonization by closely related pathogenic and mutualistic fungi.</title>
        <authorList>
            <person name="Hacquard S."/>
            <person name="Kracher B."/>
            <person name="Hiruma K."/>
            <person name="Weinman A."/>
            <person name="Muench P."/>
            <person name="Garrido Oter R."/>
            <person name="Ver Loren van Themaat E."/>
            <person name="Dallerey J.-F."/>
            <person name="Damm U."/>
            <person name="Henrissat B."/>
            <person name="Lespinet O."/>
            <person name="Thon M."/>
            <person name="Kemen E."/>
            <person name="McHardy A.C."/>
            <person name="Schulze-Lefert P."/>
            <person name="O'Connell R.J."/>
        </authorList>
    </citation>
    <scope>NUCLEOTIDE SEQUENCE [LARGE SCALE GENOMIC DNA]</scope>
    <source>
        <strain evidence="4 5">MAFF 238704</strain>
    </source>
</reference>
<sequence>VQSFNPILFFWLHIVTSHLPGSSSASAPYYLAPIPRPRPETQDGLSRLLVQFGFCLIRPANPFARSSWLRFCETTCPPPDCFAVHPTTAAQRHQPTTKHARSLFVCCFRSSNPYSLKTRPLSSNTRAQAFLATTITTKMMRTAIIGPAARQSQSFCRLCVALSSRGRQQTRMQHTAKPNISSIVPPRPAKLHENTTLGRVIERTRLASTVSASALHRNGHERPATTGTPSKELPDPSKLAAVVLQSKKRFLSTDGIPTPQLVVAALKTCQGAANAIQPYLSKLEIRPASTLTASTASNLLSLDSNSTAAKSGSPSIPSISVKDAVDTISESAYEIIAHPTVSIGPQVLDLYVNIQARLGRPETLPHVFELYASKPKPKAVEGSITYVQQNPNRADKAIEAAVAETALGAAIDAKNLDAAIGIVEACYATQAFYRQKLLRKALLPASAVSAAPFGVYALASNLSAFQNTMEPVTATKFAFAAILAYLGFTATIGMVAKTTVNDHMRRVTWAPGIPLHQRWLREEERAGMDDIACAWGYREKWRHGEEGGIEWESLKEYLGLKGMMLDRVELMEGMS</sequence>
<dbReference type="Proteomes" id="UP000076584">
    <property type="component" value="Unassembled WGS sequence"/>
</dbReference>
<evidence type="ECO:0000313" key="5">
    <source>
        <dbReference type="Proteomes" id="UP000076584"/>
    </source>
</evidence>
<feature type="signal peptide" evidence="3">
    <location>
        <begin position="1"/>
        <end position="17"/>
    </location>
</feature>
<evidence type="ECO:0000313" key="4">
    <source>
        <dbReference type="EMBL" id="KZL79623.1"/>
    </source>
</evidence>
<proteinExistence type="predicted"/>
<keyword evidence="5" id="KW-1185">Reference proteome</keyword>
<feature type="chain" id="PRO_5007883449" evidence="3">
    <location>
        <begin position="18"/>
        <end position="575"/>
    </location>
</feature>
<dbReference type="AlphaFoldDB" id="A0A167A242"/>
<name>A0A167A242_COLIC</name>
<dbReference type="EMBL" id="LFIW01002048">
    <property type="protein sequence ID" value="KZL79623.1"/>
    <property type="molecule type" value="Genomic_DNA"/>
</dbReference>
<evidence type="ECO:0000256" key="3">
    <source>
        <dbReference type="SAM" id="SignalP"/>
    </source>
</evidence>
<comment type="caution">
    <text evidence="4">The sequence shown here is derived from an EMBL/GenBank/DDBJ whole genome shotgun (WGS) entry which is preliminary data.</text>
</comment>
<accession>A0A167A242</accession>
<keyword evidence="2" id="KW-1133">Transmembrane helix</keyword>
<evidence type="ECO:0000256" key="1">
    <source>
        <dbReference type="SAM" id="MobiDB-lite"/>
    </source>
</evidence>
<evidence type="ECO:0000256" key="2">
    <source>
        <dbReference type="SAM" id="Phobius"/>
    </source>
</evidence>
<gene>
    <name evidence="4" type="ORF">CI238_08923</name>
</gene>
<feature type="non-terminal residue" evidence="4">
    <location>
        <position position="1"/>
    </location>
</feature>
<keyword evidence="2" id="KW-0472">Membrane</keyword>
<feature type="compositionally biased region" description="Polar residues" evidence="1">
    <location>
        <begin position="169"/>
        <end position="182"/>
    </location>
</feature>